<feature type="transmembrane region" description="Helical" evidence="7">
    <location>
        <begin position="351"/>
        <end position="370"/>
    </location>
</feature>
<feature type="transmembrane region" description="Helical" evidence="7">
    <location>
        <begin position="266"/>
        <end position="289"/>
    </location>
</feature>
<dbReference type="SUPFAM" id="SSF103473">
    <property type="entry name" value="MFS general substrate transporter"/>
    <property type="match status" value="1"/>
</dbReference>
<dbReference type="RefSeq" id="WP_091519642.1">
    <property type="nucleotide sequence ID" value="NZ_LT629772.1"/>
</dbReference>
<dbReference type="EMBL" id="LT629772">
    <property type="protein sequence ID" value="SDS01132.1"/>
    <property type="molecule type" value="Genomic_DNA"/>
</dbReference>
<sequence length="441" mass="45439">MSAEQVEPGTERVMAGTEPIDAGNERVDGGTERVASDGVEPIGPEPPPVRRDPVAWTWIVGATISLFGDSVFSVALAWTAVREFAPALAGLIVAVGMLPQAALMLFGGVIADRLDTRRVMIIGELVRAFVLIAAVLAWQAGLHSAGLMIMVQVLFGIAVGLSAPARSTLVRQLVRPDDLVAVSGWLQIGGRLATLAGAPAGAVVVAAAGFGVAMIVDAVTFLVIAALLIIVIRVRYRLPRAGGGSVLANLKDGFVYLARHPRQRTLTLGISSLNVFITPVVAVGVALRVSTSGWSATWVGLAEASLAVGAIIGSAVAIRWQGTHLAARGFWVLVLQGVGLAAVGVGRLPVLLGGMIIIGLTAGLASVWISGVFQREIAPSHLGRVSSLNRLGDLVITPLMTPLFGLVAGAGGVLTATIACGVAMSGLCLLVGTRREIRTLA</sequence>
<evidence type="ECO:0000256" key="2">
    <source>
        <dbReference type="ARBA" id="ARBA00022475"/>
    </source>
</evidence>
<feature type="transmembrane region" description="Helical" evidence="7">
    <location>
        <begin position="391"/>
        <end position="408"/>
    </location>
</feature>
<name>A0A1H1NQ89_9ACTN</name>
<feature type="transmembrane region" description="Helical" evidence="7">
    <location>
        <begin position="325"/>
        <end position="345"/>
    </location>
</feature>
<evidence type="ECO:0000313" key="9">
    <source>
        <dbReference type="Proteomes" id="UP000199103"/>
    </source>
</evidence>
<reference evidence="8 9" key="1">
    <citation type="submission" date="2016-10" db="EMBL/GenBank/DDBJ databases">
        <authorList>
            <person name="de Groot N.N."/>
        </authorList>
    </citation>
    <scope>NUCLEOTIDE SEQUENCE [LARGE SCALE GENOMIC DNA]</scope>
    <source>
        <strain evidence="8 9">DSM 21800</strain>
    </source>
</reference>
<feature type="transmembrane region" description="Helical" evidence="7">
    <location>
        <begin position="55"/>
        <end position="78"/>
    </location>
</feature>
<dbReference type="Gene3D" id="1.20.1250.20">
    <property type="entry name" value="MFS general substrate transporter like domains"/>
    <property type="match status" value="1"/>
</dbReference>
<dbReference type="PANTHER" id="PTHR23513:SF11">
    <property type="entry name" value="STAPHYLOFERRIN A TRANSPORTER"/>
    <property type="match status" value="1"/>
</dbReference>
<keyword evidence="9" id="KW-1185">Reference proteome</keyword>
<gene>
    <name evidence="8" type="ORF">SAMN04489812_0603</name>
</gene>
<keyword evidence="2" id="KW-1003">Cell membrane</keyword>
<feature type="compositionally biased region" description="Basic and acidic residues" evidence="6">
    <location>
        <begin position="23"/>
        <end position="35"/>
    </location>
</feature>
<evidence type="ECO:0000256" key="4">
    <source>
        <dbReference type="ARBA" id="ARBA00022989"/>
    </source>
</evidence>
<feature type="region of interest" description="Disordered" evidence="6">
    <location>
        <begin position="1"/>
        <end position="47"/>
    </location>
</feature>
<dbReference type="PANTHER" id="PTHR23513">
    <property type="entry name" value="INTEGRAL MEMBRANE EFFLUX PROTEIN-RELATED"/>
    <property type="match status" value="1"/>
</dbReference>
<evidence type="ECO:0000313" key="8">
    <source>
        <dbReference type="EMBL" id="SDS01132.1"/>
    </source>
</evidence>
<evidence type="ECO:0000256" key="6">
    <source>
        <dbReference type="SAM" id="MobiDB-lite"/>
    </source>
</evidence>
<dbReference type="Proteomes" id="UP000199103">
    <property type="component" value="Chromosome I"/>
</dbReference>
<dbReference type="AlphaFoldDB" id="A0A1H1NQ89"/>
<feature type="transmembrane region" description="Helical" evidence="7">
    <location>
        <begin position="414"/>
        <end position="432"/>
    </location>
</feature>
<evidence type="ECO:0000256" key="1">
    <source>
        <dbReference type="ARBA" id="ARBA00004651"/>
    </source>
</evidence>
<organism evidence="8 9">
    <name type="scientific">Microlunatus soli</name>
    <dbReference type="NCBI Taxonomy" id="630515"/>
    <lineage>
        <taxon>Bacteria</taxon>
        <taxon>Bacillati</taxon>
        <taxon>Actinomycetota</taxon>
        <taxon>Actinomycetes</taxon>
        <taxon>Propionibacteriales</taxon>
        <taxon>Propionibacteriaceae</taxon>
        <taxon>Microlunatus</taxon>
    </lineage>
</organism>
<keyword evidence="4 7" id="KW-1133">Transmembrane helix</keyword>
<feature type="transmembrane region" description="Helical" evidence="7">
    <location>
        <begin position="84"/>
        <end position="107"/>
    </location>
</feature>
<feature type="transmembrane region" description="Helical" evidence="7">
    <location>
        <begin position="145"/>
        <end position="167"/>
    </location>
</feature>
<feature type="transmembrane region" description="Helical" evidence="7">
    <location>
        <begin position="179"/>
        <end position="198"/>
    </location>
</feature>
<evidence type="ECO:0000256" key="7">
    <source>
        <dbReference type="SAM" id="Phobius"/>
    </source>
</evidence>
<dbReference type="GO" id="GO:0022857">
    <property type="term" value="F:transmembrane transporter activity"/>
    <property type="evidence" value="ECO:0007669"/>
    <property type="project" value="InterPro"/>
</dbReference>
<dbReference type="Pfam" id="PF07690">
    <property type="entry name" value="MFS_1"/>
    <property type="match status" value="1"/>
</dbReference>
<dbReference type="InterPro" id="IPR036259">
    <property type="entry name" value="MFS_trans_sf"/>
</dbReference>
<keyword evidence="5 7" id="KW-0472">Membrane</keyword>
<evidence type="ECO:0000256" key="5">
    <source>
        <dbReference type="ARBA" id="ARBA00023136"/>
    </source>
</evidence>
<evidence type="ECO:0000256" key="3">
    <source>
        <dbReference type="ARBA" id="ARBA00022692"/>
    </source>
</evidence>
<dbReference type="STRING" id="630515.SAMN04489812_0603"/>
<feature type="transmembrane region" description="Helical" evidence="7">
    <location>
        <begin position="295"/>
        <end position="318"/>
    </location>
</feature>
<dbReference type="GO" id="GO:0005886">
    <property type="term" value="C:plasma membrane"/>
    <property type="evidence" value="ECO:0007669"/>
    <property type="project" value="UniProtKB-SubCell"/>
</dbReference>
<keyword evidence="3 7" id="KW-0812">Transmembrane</keyword>
<comment type="subcellular location">
    <subcellularLocation>
        <location evidence="1">Cell membrane</location>
        <topology evidence="1">Multi-pass membrane protein</topology>
    </subcellularLocation>
</comment>
<dbReference type="OrthoDB" id="4528313at2"/>
<protein>
    <submittedName>
        <fullName evidence="8">Predicted arabinose efflux permease, MFS family</fullName>
    </submittedName>
</protein>
<dbReference type="InterPro" id="IPR011701">
    <property type="entry name" value="MFS"/>
</dbReference>
<feature type="transmembrane region" description="Helical" evidence="7">
    <location>
        <begin position="204"/>
        <end position="232"/>
    </location>
</feature>
<accession>A0A1H1NQ89</accession>
<feature type="transmembrane region" description="Helical" evidence="7">
    <location>
        <begin position="119"/>
        <end position="139"/>
    </location>
</feature>
<proteinExistence type="predicted"/>
<dbReference type="CDD" id="cd06173">
    <property type="entry name" value="MFS_MefA_like"/>
    <property type="match status" value="1"/>
</dbReference>